<evidence type="ECO:0000313" key="7">
    <source>
        <dbReference type="Proteomes" id="UP000694388"/>
    </source>
</evidence>
<accession>A0A8C4RC99</accession>
<dbReference type="CDD" id="cd00041">
    <property type="entry name" value="CUB"/>
    <property type="match status" value="1"/>
</dbReference>
<evidence type="ECO:0000256" key="3">
    <source>
        <dbReference type="PROSITE-ProRule" id="PRU00059"/>
    </source>
</evidence>
<feature type="domain" description="CUB" evidence="5">
    <location>
        <begin position="154"/>
        <end position="193"/>
    </location>
</feature>
<dbReference type="PANTHER" id="PTHR24251:SF42">
    <property type="entry name" value="CUB DOMAIN-CONTAINING PROTEIN"/>
    <property type="match status" value="1"/>
</dbReference>
<feature type="domain" description="CUB" evidence="5">
    <location>
        <begin position="29"/>
        <end position="141"/>
    </location>
</feature>
<dbReference type="Pfam" id="PF00431">
    <property type="entry name" value="CUB"/>
    <property type="match status" value="2"/>
</dbReference>
<dbReference type="SUPFAM" id="SSF49854">
    <property type="entry name" value="Spermadhesin, CUB domain"/>
    <property type="match status" value="2"/>
</dbReference>
<sequence length="193" mass="21428">MWFIATNLALWVMLVGQGSCQQNFPRTTCGGEMEGDTGQFASPGFPQDYRPNLNCVWNIKVPEGRVVFLSFRFFALEMNARCMYDHVSVFNGRGKDAQLLGKFCGTFRPGALVSTSNEIVVKMATDDSTENRGFLASFSSGEPHKQIVATESFCGGRLEKEFGSFKSPNWPESDYPPGVTCSWHIIGAKDKVR</sequence>
<dbReference type="GeneTree" id="ENSGT00940000159264"/>
<dbReference type="PROSITE" id="PS01180">
    <property type="entry name" value="CUB"/>
    <property type="match status" value="2"/>
</dbReference>
<evidence type="ECO:0000256" key="2">
    <source>
        <dbReference type="ARBA" id="ARBA00023157"/>
    </source>
</evidence>
<dbReference type="PANTHER" id="PTHR24251">
    <property type="entry name" value="OVOCHYMASE-RELATED"/>
    <property type="match status" value="1"/>
</dbReference>
<protein>
    <recommendedName>
        <fullName evidence="5">CUB domain-containing protein</fullName>
    </recommendedName>
</protein>
<keyword evidence="4" id="KW-0732">Signal</keyword>
<keyword evidence="7" id="KW-1185">Reference proteome</keyword>
<keyword evidence="1" id="KW-0677">Repeat</keyword>
<dbReference type="Gene3D" id="2.60.120.290">
    <property type="entry name" value="Spermadhesin, CUB domain"/>
    <property type="match status" value="2"/>
</dbReference>
<reference evidence="6" key="2">
    <citation type="submission" date="2025-09" db="UniProtKB">
        <authorList>
            <consortium name="Ensembl"/>
        </authorList>
    </citation>
    <scope>IDENTIFICATION</scope>
</reference>
<feature type="disulfide bond" evidence="3">
    <location>
        <begin position="154"/>
        <end position="181"/>
    </location>
</feature>
<dbReference type="FunFam" id="2.60.120.290:FF:000005">
    <property type="entry name" value="Procollagen C-endopeptidase enhancer 1"/>
    <property type="match status" value="1"/>
</dbReference>
<feature type="chain" id="PRO_5034071347" description="CUB domain-containing protein" evidence="4">
    <location>
        <begin position="21"/>
        <end position="193"/>
    </location>
</feature>
<keyword evidence="2 3" id="KW-1015">Disulfide bond</keyword>
<comment type="caution">
    <text evidence="3">Lacks conserved residue(s) required for the propagation of feature annotation.</text>
</comment>
<dbReference type="InterPro" id="IPR035914">
    <property type="entry name" value="Sperma_CUB_dom_sf"/>
</dbReference>
<dbReference type="Proteomes" id="UP000694388">
    <property type="component" value="Unplaced"/>
</dbReference>
<evidence type="ECO:0000256" key="4">
    <source>
        <dbReference type="SAM" id="SignalP"/>
    </source>
</evidence>
<reference evidence="6" key="1">
    <citation type="submission" date="2025-08" db="UniProtKB">
        <authorList>
            <consortium name="Ensembl"/>
        </authorList>
    </citation>
    <scope>IDENTIFICATION</scope>
</reference>
<name>A0A8C4RC99_EPTBU</name>
<feature type="signal peptide" evidence="4">
    <location>
        <begin position="1"/>
        <end position="20"/>
    </location>
</feature>
<evidence type="ECO:0000313" key="6">
    <source>
        <dbReference type="Ensembl" id="ENSEBUP00000027407.1"/>
    </source>
</evidence>
<dbReference type="SMART" id="SM00042">
    <property type="entry name" value="CUB"/>
    <property type="match status" value="1"/>
</dbReference>
<evidence type="ECO:0000256" key="1">
    <source>
        <dbReference type="ARBA" id="ARBA00022737"/>
    </source>
</evidence>
<organism evidence="6 7">
    <name type="scientific">Eptatretus burgeri</name>
    <name type="common">Inshore hagfish</name>
    <dbReference type="NCBI Taxonomy" id="7764"/>
    <lineage>
        <taxon>Eukaryota</taxon>
        <taxon>Metazoa</taxon>
        <taxon>Chordata</taxon>
        <taxon>Craniata</taxon>
        <taxon>Vertebrata</taxon>
        <taxon>Cyclostomata</taxon>
        <taxon>Myxini</taxon>
        <taxon>Myxiniformes</taxon>
        <taxon>Myxinidae</taxon>
        <taxon>Eptatretinae</taxon>
        <taxon>Eptatretus</taxon>
    </lineage>
</organism>
<dbReference type="Ensembl" id="ENSEBUT00000027983.1">
    <property type="protein sequence ID" value="ENSEBUP00000027407.1"/>
    <property type="gene ID" value="ENSEBUG00000016793.1"/>
</dbReference>
<dbReference type="AlphaFoldDB" id="A0A8C4RC99"/>
<dbReference type="InterPro" id="IPR000859">
    <property type="entry name" value="CUB_dom"/>
</dbReference>
<proteinExistence type="predicted"/>
<evidence type="ECO:0000259" key="5">
    <source>
        <dbReference type="PROSITE" id="PS01180"/>
    </source>
</evidence>